<dbReference type="InterPro" id="IPR041420">
    <property type="entry name" value="PBECR4"/>
</dbReference>
<evidence type="ECO:0000259" key="1">
    <source>
        <dbReference type="Pfam" id="PF18813"/>
    </source>
</evidence>
<dbReference type="EMBL" id="QSHM01000018">
    <property type="protein sequence ID" value="RHC11710.1"/>
    <property type="molecule type" value="Genomic_DNA"/>
</dbReference>
<dbReference type="AlphaFoldDB" id="A0A413YRN5"/>
<dbReference type="Proteomes" id="UP000285844">
    <property type="component" value="Unassembled WGS sequence"/>
</dbReference>
<organism evidence="2 3">
    <name type="scientific">Lachnospira eligens</name>
    <dbReference type="NCBI Taxonomy" id="39485"/>
    <lineage>
        <taxon>Bacteria</taxon>
        <taxon>Bacillati</taxon>
        <taxon>Bacillota</taxon>
        <taxon>Clostridia</taxon>
        <taxon>Lachnospirales</taxon>
        <taxon>Lachnospiraceae</taxon>
        <taxon>Lachnospira</taxon>
    </lineage>
</organism>
<protein>
    <recommendedName>
        <fullName evidence="1">Phage-Barnase-EndoU-ColicinE5/D-RelE like nuclease 4 domain-containing protein</fullName>
    </recommendedName>
</protein>
<dbReference type="RefSeq" id="WP_118362971.1">
    <property type="nucleotide sequence ID" value="NZ_QSHM01000018.1"/>
</dbReference>
<gene>
    <name evidence="2" type="ORF">DW858_12375</name>
</gene>
<dbReference type="Pfam" id="PF18813">
    <property type="entry name" value="PBECR4"/>
    <property type="match status" value="1"/>
</dbReference>
<sequence>MKYKIQNTRMLSPTELLTILCKSAKLYSEYADTTLLFIFREKKSDVYDYYEVRYGKNNFMHLAGIKSETLSATAFYEACEKQIIKREDCKPRRDSNTMYAKAAVMEQMLNLRNSKCYKIGTKDLVTRDNDFEMATGNECGVIGYDSRIKKKGTQIVDNTKAPIPTTLLNNPITDYCTRPQKIMFILQKYEGESTYNKLFYEIKKDLFQTEKEFFSDELKKLITM</sequence>
<feature type="domain" description="Phage-Barnase-EndoU-ColicinE5/D-RelE like nuclease 4" evidence="1">
    <location>
        <begin position="19"/>
        <end position="204"/>
    </location>
</feature>
<evidence type="ECO:0000313" key="2">
    <source>
        <dbReference type="EMBL" id="RHC11710.1"/>
    </source>
</evidence>
<name>A0A413YRN5_9FIRM</name>
<evidence type="ECO:0000313" key="3">
    <source>
        <dbReference type="Proteomes" id="UP000285844"/>
    </source>
</evidence>
<comment type="caution">
    <text evidence="2">The sequence shown here is derived from an EMBL/GenBank/DDBJ whole genome shotgun (WGS) entry which is preliminary data.</text>
</comment>
<accession>A0A413YRN5</accession>
<proteinExistence type="predicted"/>
<reference evidence="2 3" key="1">
    <citation type="submission" date="2018-08" db="EMBL/GenBank/DDBJ databases">
        <title>A genome reference for cultivated species of the human gut microbiota.</title>
        <authorList>
            <person name="Zou Y."/>
            <person name="Xue W."/>
            <person name="Luo G."/>
        </authorList>
    </citation>
    <scope>NUCLEOTIDE SEQUENCE [LARGE SCALE GENOMIC DNA]</scope>
    <source>
        <strain evidence="2 3">AM37-3BH</strain>
    </source>
</reference>